<comment type="caution">
    <text evidence="2">The sequence shown here is derived from an EMBL/GenBank/DDBJ whole genome shotgun (WGS) entry which is preliminary data.</text>
</comment>
<dbReference type="RefSeq" id="WP_215758890.1">
    <property type="nucleotide sequence ID" value="NZ_JAHKBE010000004.1"/>
</dbReference>
<dbReference type="Gene3D" id="2.60.120.260">
    <property type="entry name" value="Galactose-binding domain-like"/>
    <property type="match status" value="1"/>
</dbReference>
<sequence>MKTSFLLLALALSGTASAQTDVTASYVNNPSFEADNTATLTVVNNNADGLRGYKANAPSGWTVTNSGAMGASLIVTPACYTDNNFGKVTTVADGNQAFYMRMGWATNATTLKQTLANLPAGTYKLTANVRSAYANDAASSMRLFAEGKGTSLTFTKGEASCFATMPWEEMGVTFTTTAEGNVSIGLQVDWLSGGSCFMIDNFRLTRLPEGYVDPTEKVDSVKSITEGVITADFVDEATMKGDLLQMLGRFAKYLKNDFQDCAAPNSVGEACGCFKSSSTMQANEDGVRSNADLGMIAAFLVKYGKDKVTLPEGVTWTDLQDMARKSLVFAYSTHKANRLKVCAGNNYWGSTSTSDHVWESSLWAMSVAYSAFFQWDELTDAQKGYVKALLKAECNYELGRTIPTGYAGDTKAEENGWEADVLAATLGLFPNDDLAPKWFARLREFAINSYSHRNDANNHTVVDPDYDNATVADLYKGQNLYDDYTLQNHNYFHTSYQNVVIQELGEAALALKLFQNTLHGTEKWKTNALMHNNDAVQKEVLNWLALADGELAMPNGNDWSLFLYDQITSYTTNACFLRDADALMLENLAYKMIKARQQTTDDGSWLLRSDIGARRMGVEAHRVMMTWLMHEANTTADLTPSTFDNFRERYGAAKILPAQNIVRGYTRDRFTTFSWAPGITSYTGYIAANSVDKNKIIVPFKANNTGNFLGWYTVNGKKTNATPVVNGIYQLDGEAWTMNGELSTNEATLDNRFAIYSTPGNAVIYLDYVTGLANGTITREQGGLMAISTDTLTRTRRALYTEEGVRQLDGTQLTTFETNWVNIDNALGIVAPNNKKMAFGDRANNNSVLTSKIYPAYDTQSRAFENGTVVDRRNIVYYSNVDATTTRSMNAGLVALRDLLPEGWNGVIAADPDSVRYLLMSNFCSVQKATLKGVGTSLGAPVFPVATKIQGSEVAEATFVAEQNNSVACPIRFFVTGSDVTAKQDSTAKAIFIRNNKGTKQTVTVRAAHESKVVEKAVAVKGDVKVSLVEGELVVENIPFPEAVGDTLTDGYADVTDRYLANANFEQDETYGARGKNVTASGVTYADCYTNVVSAISSKWPNLLPVKGWGSATKLNAGSKFCRMYSMPFSQTLYCVSPSSVGNYAARTAQPVADDSCGVRCLTVLNSWDSGANAITQTITLPAGSYRLLLDMKYECANQTGNDGRTITTSGGNNNTSLTGVVVNGEKRYAYPKVANTWTVMPFNIDLNEPAEVVVSVGYQSDKSVGAANNTLLYVDHVRLLEKVTDGIANVMRVDVRPNADVIYNLMGQRINRPQHGIYIKGGKKFVSHP</sequence>
<dbReference type="EMBL" id="JBBNFP010000005">
    <property type="protein sequence ID" value="MEQ2485967.1"/>
    <property type="molecule type" value="Genomic_DNA"/>
</dbReference>
<feature type="signal peptide" evidence="1">
    <location>
        <begin position="1"/>
        <end position="18"/>
    </location>
</feature>
<organism evidence="2 3">
    <name type="scientific">Hallella faecis</name>
    <dbReference type="NCBI Taxonomy" id="2841596"/>
    <lineage>
        <taxon>Bacteria</taxon>
        <taxon>Pseudomonadati</taxon>
        <taxon>Bacteroidota</taxon>
        <taxon>Bacteroidia</taxon>
        <taxon>Bacteroidales</taxon>
        <taxon>Prevotellaceae</taxon>
        <taxon>Hallella</taxon>
    </lineage>
</organism>
<evidence type="ECO:0000256" key="1">
    <source>
        <dbReference type="SAM" id="SignalP"/>
    </source>
</evidence>
<feature type="chain" id="PRO_5045453479" evidence="1">
    <location>
        <begin position="19"/>
        <end position="1330"/>
    </location>
</feature>
<gene>
    <name evidence="2" type="ORF">AAAT34_02725</name>
</gene>
<evidence type="ECO:0000313" key="3">
    <source>
        <dbReference type="Proteomes" id="UP001487296"/>
    </source>
</evidence>
<reference evidence="2 3" key="1">
    <citation type="submission" date="2024-04" db="EMBL/GenBank/DDBJ databases">
        <title>Human intestinal bacterial collection.</title>
        <authorList>
            <person name="Pauvert C."/>
            <person name="Hitch T.C.A."/>
            <person name="Clavel T."/>
        </authorList>
    </citation>
    <scope>NUCLEOTIDE SEQUENCE [LARGE SCALE GENOMIC DNA]</scope>
    <source>
        <strain evidence="2 3">CLA-AA-H145</strain>
    </source>
</reference>
<dbReference type="Proteomes" id="UP001487296">
    <property type="component" value="Unassembled WGS sequence"/>
</dbReference>
<protein>
    <submittedName>
        <fullName evidence="2">Uncharacterized protein</fullName>
    </submittedName>
</protein>
<evidence type="ECO:0000313" key="2">
    <source>
        <dbReference type="EMBL" id="MEQ2485967.1"/>
    </source>
</evidence>
<name>A0ABV1FNJ8_9BACT</name>
<keyword evidence="1" id="KW-0732">Signal</keyword>
<keyword evidence="3" id="KW-1185">Reference proteome</keyword>
<proteinExistence type="predicted"/>
<accession>A0ABV1FNJ8</accession>